<dbReference type="Gene3D" id="3.40.50.720">
    <property type="entry name" value="NAD(P)-binding Rossmann-like Domain"/>
    <property type="match status" value="1"/>
</dbReference>
<name>A0A167ISU3_9GAMM</name>
<dbReference type="InterPro" id="IPR003462">
    <property type="entry name" value="ODC_Mu_crystall"/>
</dbReference>
<evidence type="ECO:0000313" key="2">
    <source>
        <dbReference type="Proteomes" id="UP000076486"/>
    </source>
</evidence>
<dbReference type="GO" id="GO:0019290">
    <property type="term" value="P:siderophore biosynthetic process"/>
    <property type="evidence" value="ECO:0007669"/>
    <property type="project" value="InterPro"/>
</dbReference>
<dbReference type="PIRSF" id="PIRSF001439">
    <property type="entry name" value="CryM"/>
    <property type="match status" value="1"/>
</dbReference>
<comment type="caution">
    <text evidence="1">The sequence shown here is derived from an EMBL/GenBank/DDBJ whole genome shotgun (WGS) entry which is preliminary data.</text>
</comment>
<dbReference type="InterPro" id="IPR023401">
    <property type="entry name" value="ODC_N"/>
</dbReference>
<sequence length="339" mass="37227">MKFEVISGKSVNDVVSANYQGIVDIVEKTYLAYQLGNAHNPDSYFLRFEKKPEARIIALPAYIDDALKVSGMKWISSFPKNIQQGIPRASAVLILNDLETGYPFACLESSIISASRTSASAVSAAYHLNNKQKKVANLGVIGTGLIARYIIAFFAGCGWEIENLHLFDTNEAYAEQFKARIQKDFAQLKDTEIMIANSADALIQQSDIVTFATSAGEPHIHNVSAFSHNPIVLHVSLRDLSPEVILASHNVFDDVEHCMKANTSPHLTEQKVGNRDFVTGTLAEILAGKAAPARDKPVVFSPFGMGILDLAVGYKVYSEAAKSDETTQIDDFFYDMNRV</sequence>
<organism evidence="1 2">
    <name type="scientific">Pseudoalteromonas luteoviolacea CPMOR-1</name>
    <dbReference type="NCBI Taxonomy" id="1365248"/>
    <lineage>
        <taxon>Bacteria</taxon>
        <taxon>Pseudomonadati</taxon>
        <taxon>Pseudomonadota</taxon>
        <taxon>Gammaproteobacteria</taxon>
        <taxon>Alteromonadales</taxon>
        <taxon>Pseudoalteromonadaceae</taxon>
        <taxon>Pseudoalteromonas</taxon>
    </lineage>
</organism>
<protein>
    <recommendedName>
        <fullName evidence="3">Ornithine cyclodeaminase</fullName>
    </recommendedName>
</protein>
<gene>
    <name evidence="1" type="ORF">N473_02890</name>
</gene>
<dbReference type="PANTHER" id="PTHR13812">
    <property type="entry name" value="KETIMINE REDUCTASE MU-CRYSTALLIN"/>
    <property type="match status" value="1"/>
</dbReference>
<evidence type="ECO:0008006" key="3">
    <source>
        <dbReference type="Google" id="ProtNLM"/>
    </source>
</evidence>
<dbReference type="NCBIfam" id="TIGR03944">
    <property type="entry name" value="dehyd_SbnB_fam"/>
    <property type="match status" value="1"/>
</dbReference>
<reference evidence="1 2" key="1">
    <citation type="submission" date="2013-07" db="EMBL/GenBank/DDBJ databases">
        <title>Comparative Genomic and Metabolomic Analysis of Twelve Strains of Pseudoalteromonas luteoviolacea.</title>
        <authorList>
            <person name="Vynne N.G."/>
            <person name="Mansson M."/>
            <person name="Gram L."/>
        </authorList>
    </citation>
    <scope>NUCLEOTIDE SEQUENCE [LARGE SCALE GENOMIC DNA]</scope>
    <source>
        <strain evidence="1 2">CPMOR-1</strain>
    </source>
</reference>
<dbReference type="Proteomes" id="UP000076486">
    <property type="component" value="Unassembled WGS sequence"/>
</dbReference>
<dbReference type="SUPFAM" id="SSF51735">
    <property type="entry name" value="NAD(P)-binding Rossmann-fold domains"/>
    <property type="match status" value="1"/>
</dbReference>
<evidence type="ECO:0000313" key="1">
    <source>
        <dbReference type="EMBL" id="KZN59880.1"/>
    </source>
</evidence>
<dbReference type="GO" id="GO:0016639">
    <property type="term" value="F:oxidoreductase activity, acting on the CH-NH2 group of donors, NAD or NADP as acceptor"/>
    <property type="evidence" value="ECO:0007669"/>
    <property type="project" value="InterPro"/>
</dbReference>
<proteinExistence type="predicted"/>
<dbReference type="GO" id="GO:0005737">
    <property type="term" value="C:cytoplasm"/>
    <property type="evidence" value="ECO:0007669"/>
    <property type="project" value="TreeGrafter"/>
</dbReference>
<dbReference type="PANTHER" id="PTHR13812:SF19">
    <property type="entry name" value="KETIMINE REDUCTASE MU-CRYSTALLIN"/>
    <property type="match status" value="1"/>
</dbReference>
<dbReference type="EMBL" id="AUYC01000051">
    <property type="protein sequence ID" value="KZN59880.1"/>
    <property type="molecule type" value="Genomic_DNA"/>
</dbReference>
<dbReference type="AlphaFoldDB" id="A0A167ISU3"/>
<dbReference type="Gene3D" id="3.30.1780.10">
    <property type="entry name" value="ornithine cyclodeaminase, domain 1"/>
    <property type="match status" value="1"/>
</dbReference>
<dbReference type="Pfam" id="PF02423">
    <property type="entry name" value="OCD_Mu_crystall"/>
    <property type="match status" value="1"/>
</dbReference>
<accession>A0A167ISU3</accession>
<dbReference type="InterPro" id="IPR036291">
    <property type="entry name" value="NAD(P)-bd_dom_sf"/>
</dbReference>
<dbReference type="RefSeq" id="WP_063369525.1">
    <property type="nucleotide sequence ID" value="NZ_AUYC01000051.1"/>
</dbReference>
<dbReference type="InterPro" id="IPR023866">
    <property type="entry name" value="SbnB"/>
</dbReference>
<dbReference type="PATRIC" id="fig|1365248.3.peg.4324"/>